<accession>A0A9N9ELF2</accession>
<sequence length="473" mass="55160">MNDVVSVSHSSNTNDTMRQLENFKNEDWDLLISQNSCEVYVYLFIILWDSTPLSPYKTRIFGDQIERMGYLVVKLCKRKVISFDEKETITLFLYDYKRHRISKEWDKRNQLVKFSWSKIESYGLNDQENFQKQLENLWSEDNIKLRDIIFGRMARLINRQKKNKVSDELLEEIESLKSQVIDLQKESSQYQAALGSLTSVNLNDEDPNNAVQIARSIRTLQYSLADLTMVKGSDYEINQEKCAELLRYYKCSATTEERLVLSGAIQRLIIETIFEETDGYFREVEQRLNNPPSDCSVEDTIEVELIITSKRLAAATESFDRLRPGKDLMASVASTKICQQINAILGSRAFSNDSNQLITKISKIIVEKLNHHRKILDDELKNDDERDIVQLVRDIIQLFYFRFKAQPKMIEWKFYDNGDSVDPSFMQSLKGFRDLTKQKVEICSFPAIFISEDDKVKEVISKAQIIATYKDYL</sequence>
<feature type="coiled-coil region" evidence="1">
    <location>
        <begin position="159"/>
        <end position="193"/>
    </location>
</feature>
<protein>
    <submittedName>
        <fullName evidence="2">12546_t:CDS:1</fullName>
    </submittedName>
</protein>
<dbReference type="EMBL" id="CAJVPV010013268">
    <property type="protein sequence ID" value="CAG8676422.1"/>
    <property type="molecule type" value="Genomic_DNA"/>
</dbReference>
<keyword evidence="1" id="KW-0175">Coiled coil</keyword>
<keyword evidence="3" id="KW-1185">Reference proteome</keyword>
<proteinExistence type="predicted"/>
<organism evidence="2 3">
    <name type="scientific">Acaulospora morrowiae</name>
    <dbReference type="NCBI Taxonomy" id="94023"/>
    <lineage>
        <taxon>Eukaryota</taxon>
        <taxon>Fungi</taxon>
        <taxon>Fungi incertae sedis</taxon>
        <taxon>Mucoromycota</taxon>
        <taxon>Glomeromycotina</taxon>
        <taxon>Glomeromycetes</taxon>
        <taxon>Diversisporales</taxon>
        <taxon>Acaulosporaceae</taxon>
        <taxon>Acaulospora</taxon>
    </lineage>
</organism>
<evidence type="ECO:0000313" key="3">
    <source>
        <dbReference type="Proteomes" id="UP000789342"/>
    </source>
</evidence>
<comment type="caution">
    <text evidence="2">The sequence shown here is derived from an EMBL/GenBank/DDBJ whole genome shotgun (WGS) entry which is preliminary data.</text>
</comment>
<gene>
    <name evidence="2" type="ORF">AMORRO_LOCUS11051</name>
</gene>
<name>A0A9N9ELF2_9GLOM</name>
<evidence type="ECO:0000313" key="2">
    <source>
        <dbReference type="EMBL" id="CAG8676422.1"/>
    </source>
</evidence>
<reference evidence="2" key="1">
    <citation type="submission" date="2021-06" db="EMBL/GenBank/DDBJ databases">
        <authorList>
            <person name="Kallberg Y."/>
            <person name="Tangrot J."/>
            <person name="Rosling A."/>
        </authorList>
    </citation>
    <scope>NUCLEOTIDE SEQUENCE</scope>
    <source>
        <strain evidence="2">CL551</strain>
    </source>
</reference>
<dbReference type="OrthoDB" id="2421414at2759"/>
<evidence type="ECO:0000256" key="1">
    <source>
        <dbReference type="SAM" id="Coils"/>
    </source>
</evidence>
<dbReference type="AlphaFoldDB" id="A0A9N9ELF2"/>
<dbReference type="Proteomes" id="UP000789342">
    <property type="component" value="Unassembled WGS sequence"/>
</dbReference>